<dbReference type="EMBL" id="JACVVK020000201">
    <property type="protein sequence ID" value="KAK7485021.1"/>
    <property type="molecule type" value="Genomic_DNA"/>
</dbReference>
<feature type="compositionally biased region" description="Polar residues" evidence="1">
    <location>
        <begin position="15"/>
        <end position="27"/>
    </location>
</feature>
<name>A0ABD0KCZ3_9CAEN</name>
<keyword evidence="3" id="KW-1185">Reference proteome</keyword>
<dbReference type="InterPro" id="IPR040760">
    <property type="entry name" value="Tex55"/>
</dbReference>
<protein>
    <submittedName>
        <fullName evidence="2">Uncharacterized protein</fullName>
    </submittedName>
</protein>
<comment type="caution">
    <text evidence="2">The sequence shown here is derived from an EMBL/GenBank/DDBJ whole genome shotgun (WGS) entry which is preliminary data.</text>
</comment>
<dbReference type="Proteomes" id="UP001519460">
    <property type="component" value="Unassembled WGS sequence"/>
</dbReference>
<dbReference type="InterPro" id="IPR048377">
    <property type="entry name" value="TEX55_DD"/>
</dbReference>
<dbReference type="SUPFAM" id="SSF47391">
    <property type="entry name" value="Dimerization-anchoring domain of cAMP-dependent PK regulatory subunit"/>
    <property type="match status" value="1"/>
</dbReference>
<dbReference type="CDD" id="cd22975">
    <property type="entry name" value="DD_TEX55"/>
    <property type="match status" value="1"/>
</dbReference>
<dbReference type="Pfam" id="PF17819">
    <property type="entry name" value="Tex55"/>
    <property type="match status" value="1"/>
</dbReference>
<feature type="region of interest" description="Disordered" evidence="1">
    <location>
        <begin position="1"/>
        <end position="69"/>
    </location>
</feature>
<dbReference type="Gene3D" id="1.20.890.10">
    <property type="entry name" value="cAMP-dependent protein kinase regulatory subunit, dimerization-anchoring domain"/>
    <property type="match status" value="1"/>
</dbReference>
<dbReference type="AlphaFoldDB" id="A0ABD0KCZ3"/>
<accession>A0ABD0KCZ3</accession>
<evidence type="ECO:0000256" key="1">
    <source>
        <dbReference type="SAM" id="MobiDB-lite"/>
    </source>
</evidence>
<reference evidence="2 3" key="1">
    <citation type="journal article" date="2023" name="Sci. Data">
        <title>Genome assembly of the Korean intertidal mud-creeper Batillaria attramentaria.</title>
        <authorList>
            <person name="Patra A.K."/>
            <person name="Ho P.T."/>
            <person name="Jun S."/>
            <person name="Lee S.J."/>
            <person name="Kim Y."/>
            <person name="Won Y.J."/>
        </authorList>
    </citation>
    <scope>NUCLEOTIDE SEQUENCE [LARGE SCALE GENOMIC DNA]</scope>
    <source>
        <strain evidence="2">Wonlab-2016</strain>
    </source>
</reference>
<evidence type="ECO:0000313" key="3">
    <source>
        <dbReference type="Proteomes" id="UP001519460"/>
    </source>
</evidence>
<dbReference type="PANTHER" id="PTHR47110">
    <property type="entry name" value="TESTIS-SPECIFIC EXPRESSED PROTEIN 55"/>
    <property type="match status" value="1"/>
</dbReference>
<sequence length="132" mass="14561">MADGQGSAGDLEHAQASQEDPNNNSAAANVDQEALQTAKSELQQKMAEVTDNPPTEQPPPPSVNAADDMYYMEPAPDPFNKAITYLEQHNILQIFQNMTANIIYQKPENPVEFMISEIAEMKKQRDSGPAKK</sequence>
<organism evidence="2 3">
    <name type="scientific">Batillaria attramentaria</name>
    <dbReference type="NCBI Taxonomy" id="370345"/>
    <lineage>
        <taxon>Eukaryota</taxon>
        <taxon>Metazoa</taxon>
        <taxon>Spiralia</taxon>
        <taxon>Lophotrochozoa</taxon>
        <taxon>Mollusca</taxon>
        <taxon>Gastropoda</taxon>
        <taxon>Caenogastropoda</taxon>
        <taxon>Sorbeoconcha</taxon>
        <taxon>Cerithioidea</taxon>
        <taxon>Batillariidae</taxon>
        <taxon>Batillaria</taxon>
    </lineage>
</organism>
<gene>
    <name evidence="2" type="ORF">BaRGS_00023799</name>
</gene>
<feature type="compositionally biased region" description="Polar residues" evidence="1">
    <location>
        <begin position="34"/>
        <end position="43"/>
    </location>
</feature>
<evidence type="ECO:0000313" key="2">
    <source>
        <dbReference type="EMBL" id="KAK7485021.1"/>
    </source>
</evidence>
<proteinExistence type="predicted"/>
<dbReference type="PANTHER" id="PTHR47110:SF3">
    <property type="entry name" value="TESTIS-SPECIFIC EXPRESSED PROTEIN 55-LIKE"/>
    <property type="match status" value="1"/>
</dbReference>